<reference evidence="2 3" key="1">
    <citation type="journal article" date="2023" name="J. Hered.">
        <title>Chromosome-level genome of the wood stork (Mycteria americana) provides insight into avian chromosome evolution.</title>
        <authorList>
            <person name="Flamio R. Jr."/>
            <person name="Ramstad K.M."/>
        </authorList>
    </citation>
    <scope>NUCLEOTIDE SEQUENCE [LARGE SCALE GENOMIC DNA]</scope>
    <source>
        <strain evidence="2">JAX WOST 10</strain>
    </source>
</reference>
<dbReference type="InterPro" id="IPR003036">
    <property type="entry name" value="Gag_P30"/>
</dbReference>
<evidence type="ECO:0000313" key="2">
    <source>
        <dbReference type="EMBL" id="KAK4829178.1"/>
    </source>
</evidence>
<dbReference type="GO" id="GO:0019068">
    <property type="term" value="P:virion assembly"/>
    <property type="evidence" value="ECO:0007669"/>
    <property type="project" value="InterPro"/>
</dbReference>
<dbReference type="SUPFAM" id="SSF56672">
    <property type="entry name" value="DNA/RNA polymerases"/>
    <property type="match status" value="1"/>
</dbReference>
<dbReference type="PANTHER" id="PTHR33166">
    <property type="entry name" value="GAG_P30 DOMAIN-CONTAINING PROTEIN"/>
    <property type="match status" value="1"/>
</dbReference>
<dbReference type="InterPro" id="IPR050462">
    <property type="entry name" value="Retroviral_Gag-Pol_poly"/>
</dbReference>
<name>A0AAN7PPA6_MYCAM</name>
<evidence type="ECO:0000313" key="3">
    <source>
        <dbReference type="Proteomes" id="UP001333110"/>
    </source>
</evidence>
<proteinExistence type="predicted"/>
<organism evidence="2 3">
    <name type="scientific">Mycteria americana</name>
    <name type="common">Wood stork</name>
    <dbReference type="NCBI Taxonomy" id="33587"/>
    <lineage>
        <taxon>Eukaryota</taxon>
        <taxon>Metazoa</taxon>
        <taxon>Chordata</taxon>
        <taxon>Craniata</taxon>
        <taxon>Vertebrata</taxon>
        <taxon>Euteleostomi</taxon>
        <taxon>Archelosauria</taxon>
        <taxon>Archosauria</taxon>
        <taxon>Dinosauria</taxon>
        <taxon>Saurischia</taxon>
        <taxon>Theropoda</taxon>
        <taxon>Coelurosauria</taxon>
        <taxon>Aves</taxon>
        <taxon>Neognathae</taxon>
        <taxon>Neoaves</taxon>
        <taxon>Aequornithes</taxon>
        <taxon>Ciconiiformes</taxon>
        <taxon>Ciconiidae</taxon>
        <taxon>Mycteria</taxon>
    </lineage>
</organism>
<dbReference type="Proteomes" id="UP001333110">
    <property type="component" value="Unassembled WGS sequence"/>
</dbReference>
<feature type="domain" description="Core shell protein Gag P30" evidence="1">
    <location>
        <begin position="49"/>
        <end position="163"/>
    </location>
</feature>
<protein>
    <recommendedName>
        <fullName evidence="1">Core shell protein Gag P30 domain-containing protein</fullName>
    </recommendedName>
</protein>
<comment type="caution">
    <text evidence="2">The sequence shown here is derived from an EMBL/GenBank/DDBJ whole genome shotgun (WGS) entry which is preliminary data.</text>
</comment>
<gene>
    <name evidence="2" type="ORF">QYF61_002443</name>
</gene>
<sequence length="420" mass="45757">MVEATTGVVIIKYNHTIHLMWMLGRRTAARTDLLIGDSIGSSPAVRRGEPGWDPNTGGGSQGIRECQKCILCGIQRGIQKPQNWAKLCEIRQGDEDPPWVFSEKLCEAAGKRANLDPADENDSRLLNVLFIGQAAPDIRKKLQKVDGADGMTISPLLSTACKGCNNREKEKQKKSKLQASLLATLSEGQGRGRGGGRGNFRGGFRGPLSKIKTSVIGATGKRTRRSFLQPVECTIGNTTVSRSFLYMPECPLPLSGQDLLCKLNAQITSSENLVQLHIPPENAWKAQMGLLTQGERDENADVPEEGLNAAIPLVWASGKPGRAKSVSPVQTELNSGAQPGWKGLEALINSFVEYGLLRECQSECNTAILPVRKPNSQEYGLVQDLWEINSHTVDVHPAVPKPYTSLASIPENHLYFTVLD</sequence>
<accession>A0AAN7PPA6</accession>
<dbReference type="Pfam" id="PF02093">
    <property type="entry name" value="Gag_p30"/>
    <property type="match status" value="1"/>
</dbReference>
<dbReference type="InterPro" id="IPR021109">
    <property type="entry name" value="Peptidase_aspartic_dom_sf"/>
</dbReference>
<dbReference type="InterPro" id="IPR043502">
    <property type="entry name" value="DNA/RNA_pol_sf"/>
</dbReference>
<dbReference type="AlphaFoldDB" id="A0AAN7PPA6"/>
<keyword evidence="3" id="KW-1185">Reference proteome</keyword>
<dbReference type="Gene3D" id="3.10.10.10">
    <property type="entry name" value="HIV Type 1 Reverse Transcriptase, subunit A, domain 1"/>
    <property type="match status" value="1"/>
</dbReference>
<dbReference type="Gene3D" id="2.40.70.10">
    <property type="entry name" value="Acid Proteases"/>
    <property type="match status" value="1"/>
</dbReference>
<evidence type="ECO:0000259" key="1">
    <source>
        <dbReference type="Pfam" id="PF02093"/>
    </source>
</evidence>
<dbReference type="EMBL" id="JAUNZN010000001">
    <property type="protein sequence ID" value="KAK4829178.1"/>
    <property type="molecule type" value="Genomic_DNA"/>
</dbReference>